<dbReference type="PROSITE" id="PS51257">
    <property type="entry name" value="PROKAR_LIPOPROTEIN"/>
    <property type="match status" value="1"/>
</dbReference>
<keyword evidence="2" id="KW-0732">Signal</keyword>
<protein>
    <recommendedName>
        <fullName evidence="5">EfeO-type cupredoxin-like domain-containing protein</fullName>
    </recommendedName>
</protein>
<name>A0ABT1QG21_9NOCA</name>
<evidence type="ECO:0000256" key="1">
    <source>
        <dbReference type="SAM" id="MobiDB-lite"/>
    </source>
</evidence>
<dbReference type="Gene3D" id="2.60.40.420">
    <property type="entry name" value="Cupredoxins - blue copper proteins"/>
    <property type="match status" value="1"/>
</dbReference>
<gene>
    <name evidence="3" type="ORF">NOF53_19030</name>
</gene>
<organism evidence="3 4">
    <name type="scientific">Rhodococcus tibetensis</name>
    <dbReference type="NCBI Taxonomy" id="2965064"/>
    <lineage>
        <taxon>Bacteria</taxon>
        <taxon>Bacillati</taxon>
        <taxon>Actinomycetota</taxon>
        <taxon>Actinomycetes</taxon>
        <taxon>Mycobacteriales</taxon>
        <taxon>Nocardiaceae</taxon>
        <taxon>Rhodococcus</taxon>
    </lineage>
</organism>
<feature type="signal peptide" evidence="2">
    <location>
        <begin position="1"/>
        <end position="20"/>
    </location>
</feature>
<reference evidence="3 4" key="1">
    <citation type="submission" date="2022-07" db="EMBL/GenBank/DDBJ databases">
        <title>Degradation activity of malathion, p-nitrophenol and potential low-temperature adaptation strategy of Rhodococcus sp. FXJ9.536.</title>
        <authorList>
            <person name="Huang J."/>
            <person name="Huang Y."/>
        </authorList>
    </citation>
    <scope>NUCLEOTIDE SEQUENCE [LARGE SCALE GENOMIC DNA]</scope>
    <source>
        <strain evidence="3 4">FXJ9.536</strain>
    </source>
</reference>
<evidence type="ECO:0008006" key="5">
    <source>
        <dbReference type="Google" id="ProtNLM"/>
    </source>
</evidence>
<dbReference type="EMBL" id="JANFQF010000016">
    <property type="protein sequence ID" value="MCQ4121234.1"/>
    <property type="molecule type" value="Genomic_DNA"/>
</dbReference>
<evidence type="ECO:0000313" key="4">
    <source>
        <dbReference type="Proteomes" id="UP001524501"/>
    </source>
</evidence>
<dbReference type="Proteomes" id="UP001524501">
    <property type="component" value="Unassembled WGS sequence"/>
</dbReference>
<dbReference type="SUPFAM" id="SSF49503">
    <property type="entry name" value="Cupredoxins"/>
    <property type="match status" value="1"/>
</dbReference>
<comment type="caution">
    <text evidence="3">The sequence shown here is derived from an EMBL/GenBank/DDBJ whole genome shotgun (WGS) entry which is preliminary data.</text>
</comment>
<proteinExistence type="predicted"/>
<evidence type="ECO:0000256" key="2">
    <source>
        <dbReference type="SAM" id="SignalP"/>
    </source>
</evidence>
<accession>A0ABT1QG21</accession>
<keyword evidence="4" id="KW-1185">Reference proteome</keyword>
<feature type="compositionally biased region" description="Low complexity" evidence="1">
    <location>
        <begin position="28"/>
        <end position="42"/>
    </location>
</feature>
<feature type="chain" id="PRO_5047293466" description="EfeO-type cupredoxin-like domain-containing protein" evidence="2">
    <location>
        <begin position="21"/>
        <end position="139"/>
    </location>
</feature>
<sequence>MIRRLTAVVAVSAGVLLVVSGCGTGNEGPAPVTGTPAGGTSAETTPEAADDGVVIDVRISEGTVTPTNERIDVAVGQTVTVRIDSDADDELHVHAVPEHSFEIHPGTGQQTQFAVEVPGQVALELHETGKTVATLLVRP</sequence>
<dbReference type="RefSeq" id="WP_255971547.1">
    <property type="nucleotide sequence ID" value="NZ_JANFQF010000016.1"/>
</dbReference>
<feature type="region of interest" description="Disordered" evidence="1">
    <location>
        <begin position="24"/>
        <end position="47"/>
    </location>
</feature>
<dbReference type="InterPro" id="IPR008972">
    <property type="entry name" value="Cupredoxin"/>
</dbReference>
<evidence type="ECO:0000313" key="3">
    <source>
        <dbReference type="EMBL" id="MCQ4121234.1"/>
    </source>
</evidence>